<dbReference type="Proteomes" id="UP001342314">
    <property type="component" value="Unassembled WGS sequence"/>
</dbReference>
<evidence type="ECO:0000256" key="5">
    <source>
        <dbReference type="SAM" id="MobiDB-lite"/>
    </source>
</evidence>
<dbReference type="InterPro" id="IPR004342">
    <property type="entry name" value="EXS_C"/>
</dbReference>
<feature type="compositionally biased region" description="Low complexity" evidence="5">
    <location>
        <begin position="359"/>
        <end position="369"/>
    </location>
</feature>
<dbReference type="Pfam" id="PF03124">
    <property type="entry name" value="EXS"/>
    <property type="match status" value="2"/>
</dbReference>
<comment type="subcellular location">
    <subcellularLocation>
        <location evidence="1">Membrane</location>
        <topology evidence="1">Multi-pass membrane protein</topology>
    </subcellularLocation>
</comment>
<dbReference type="GO" id="GO:0005737">
    <property type="term" value="C:cytoplasm"/>
    <property type="evidence" value="ECO:0007669"/>
    <property type="project" value="TreeGrafter"/>
</dbReference>
<feature type="compositionally biased region" description="Basic residues" evidence="5">
    <location>
        <begin position="337"/>
        <end position="347"/>
    </location>
</feature>
<dbReference type="EMBL" id="BQKY01000009">
    <property type="protein sequence ID" value="GJN91881.1"/>
    <property type="molecule type" value="Genomic_DNA"/>
</dbReference>
<evidence type="ECO:0000256" key="1">
    <source>
        <dbReference type="ARBA" id="ARBA00004141"/>
    </source>
</evidence>
<evidence type="ECO:0000256" key="2">
    <source>
        <dbReference type="ARBA" id="ARBA00022692"/>
    </source>
</evidence>
<feature type="region of interest" description="Disordered" evidence="5">
    <location>
        <begin position="402"/>
        <end position="469"/>
    </location>
</feature>
<sequence length="668" mass="70030">MDIDTPPLPGDAALSDFGLRYPLPLRILVLSALTVAAFASNLHLLAHLGIDTAQVLDIRLDRHLLPATRAQGPLPPAPPYVHPTKLYPPLYSLALATLAWAAAAHLAFARLTAAQPDLVVHYRLVPVAAVAAVLAALCWPGNVLCRRERFRFLRALARIVRPSLNAAVPFCDIILADILTSSAKVLGDVWLAGCLVWTGEGVSGVAGDACRRVWGVPFMTSLPYIFRFRQCLSEVYTRSTPTPRRSLLNAAKYATAFPVIIFSAMQTVIGDPFDPDEPEHEAGERILAVLVNSLYSFWWDVTNDWGLSLLTRSGWSSSPAVSYAFIHPPAAAASSTSHRHHHHHHHPQPSIRHPPPPSRTTSSTHTPAHSRARSLAPNLHNGSALLLAPPGQQLPYAADDSQILPSTTFPPPPSRPHSPAVGLKAGLGGGPVAAGPGGIPSAGGSSASGSGSGNSGAGSAVGGAGGGGPRRLGHSRAFSTAAAPNLSYPFLRPILLLPDPAVYYAAIVLDLLLRLTWSLKLSSHLHSSQELESGVFVVELLEVVRRWMWVYLRIEWEAVRKGAGSDDLSPSSFAAAGAAGPSAAGMGGAGGATPGLANGVSWLEKGDGEARLRAHDEYELALRAAAGAGADASQVGRPSSLLAGAGADEAELGLLGTGKGRARDEGLL</sequence>
<dbReference type="PANTHER" id="PTHR10783:SF46">
    <property type="entry name" value="PROTEIN ERD1 HOMOLOG 2"/>
    <property type="match status" value="1"/>
</dbReference>
<proteinExistence type="predicted"/>
<comment type="caution">
    <text evidence="8">The sequence shown here is derived from an EMBL/GenBank/DDBJ whole genome shotgun (WGS) entry which is preliminary data.</text>
</comment>
<evidence type="ECO:0000256" key="6">
    <source>
        <dbReference type="SAM" id="Phobius"/>
    </source>
</evidence>
<dbReference type="GO" id="GO:0016020">
    <property type="term" value="C:membrane"/>
    <property type="evidence" value="ECO:0007669"/>
    <property type="project" value="UniProtKB-SubCell"/>
</dbReference>
<feature type="region of interest" description="Disordered" evidence="5">
    <location>
        <begin position="332"/>
        <end position="371"/>
    </location>
</feature>
<reference evidence="8 9" key="1">
    <citation type="submission" date="2021-12" db="EMBL/GenBank/DDBJ databases">
        <title>High titer production of polyol ester of fatty acids by Rhodotorula paludigena BS15 towards product separation-free biomass refinery.</title>
        <authorList>
            <person name="Mano J."/>
            <person name="Ono H."/>
            <person name="Tanaka T."/>
            <person name="Naito K."/>
            <person name="Sushida H."/>
            <person name="Ike M."/>
            <person name="Tokuyasu K."/>
            <person name="Kitaoka M."/>
        </authorList>
    </citation>
    <scope>NUCLEOTIDE SEQUENCE [LARGE SCALE GENOMIC DNA]</scope>
    <source>
        <strain evidence="8 9">BS15</strain>
    </source>
</reference>
<name>A0AAV5GH29_9BASI</name>
<keyword evidence="2 6" id="KW-0812">Transmembrane</keyword>
<dbReference type="AlphaFoldDB" id="A0AAV5GH29"/>
<keyword evidence="4 6" id="KW-0472">Membrane</keyword>
<dbReference type="PANTHER" id="PTHR10783">
    <property type="entry name" value="XENOTROPIC AND POLYTROPIC RETROVIRUS RECEPTOR 1-RELATED"/>
    <property type="match status" value="1"/>
</dbReference>
<feature type="transmembrane region" description="Helical" evidence="6">
    <location>
        <begin position="120"/>
        <end position="144"/>
    </location>
</feature>
<organism evidence="8 9">
    <name type="scientific">Rhodotorula paludigena</name>
    <dbReference type="NCBI Taxonomy" id="86838"/>
    <lineage>
        <taxon>Eukaryota</taxon>
        <taxon>Fungi</taxon>
        <taxon>Dikarya</taxon>
        <taxon>Basidiomycota</taxon>
        <taxon>Pucciniomycotina</taxon>
        <taxon>Microbotryomycetes</taxon>
        <taxon>Sporidiobolales</taxon>
        <taxon>Sporidiobolaceae</taxon>
        <taxon>Rhodotorula</taxon>
    </lineage>
</organism>
<feature type="domain" description="EXS" evidence="7">
    <location>
        <begin position="207"/>
        <end position="585"/>
    </location>
</feature>
<feature type="compositionally biased region" description="Gly residues" evidence="5">
    <location>
        <begin position="425"/>
        <end position="441"/>
    </location>
</feature>
<evidence type="ECO:0000313" key="9">
    <source>
        <dbReference type="Proteomes" id="UP001342314"/>
    </source>
</evidence>
<evidence type="ECO:0000256" key="3">
    <source>
        <dbReference type="ARBA" id="ARBA00022989"/>
    </source>
</evidence>
<accession>A0AAV5GH29</accession>
<feature type="transmembrane region" description="Helical" evidence="6">
    <location>
        <begin position="27"/>
        <end position="50"/>
    </location>
</feature>
<feature type="transmembrane region" description="Helical" evidence="6">
    <location>
        <begin position="90"/>
        <end position="108"/>
    </location>
</feature>
<protein>
    <recommendedName>
        <fullName evidence="7">EXS domain-containing protein</fullName>
    </recommendedName>
</protein>
<keyword evidence="9" id="KW-1185">Reference proteome</keyword>
<evidence type="ECO:0000313" key="8">
    <source>
        <dbReference type="EMBL" id="GJN91881.1"/>
    </source>
</evidence>
<feature type="compositionally biased region" description="Gly residues" evidence="5">
    <location>
        <begin position="450"/>
        <end position="469"/>
    </location>
</feature>
<keyword evidence="3 6" id="KW-1133">Transmembrane helix</keyword>
<dbReference type="PROSITE" id="PS51380">
    <property type="entry name" value="EXS"/>
    <property type="match status" value="1"/>
</dbReference>
<evidence type="ECO:0000259" key="7">
    <source>
        <dbReference type="PROSITE" id="PS51380"/>
    </source>
</evidence>
<gene>
    <name evidence="8" type="ORF">Rhopal_004906-T1</name>
</gene>
<evidence type="ECO:0000256" key="4">
    <source>
        <dbReference type="ARBA" id="ARBA00023136"/>
    </source>
</evidence>